<name>A0A2V1GWM2_9GAMM</name>
<sequence length="84" mass="9602">MSLQAMVQKMSRETYLNIKQSVETSRWADGNYLSAEQKQHCMDLMLAWEQLHGESLTRTKSELGCKSVMPKAEVVPQVIKLSDE</sequence>
<evidence type="ECO:0000313" key="1">
    <source>
        <dbReference type="EMBL" id="PVZ71581.1"/>
    </source>
</evidence>
<dbReference type="EMBL" id="QDDL01000001">
    <property type="protein sequence ID" value="PVZ71581.1"/>
    <property type="molecule type" value="Genomic_DNA"/>
</dbReference>
<dbReference type="InterPro" id="IPR009749">
    <property type="entry name" value="DUF1315"/>
</dbReference>
<comment type="caution">
    <text evidence="1">The sequence shown here is derived from an EMBL/GenBank/DDBJ whole genome shotgun (WGS) entry which is preliminary data.</text>
</comment>
<accession>A0A2V1GWM2</accession>
<keyword evidence="2" id="KW-1185">Reference proteome</keyword>
<dbReference type="AlphaFoldDB" id="A0A2V1GWM2"/>
<proteinExistence type="predicted"/>
<gene>
    <name evidence="1" type="ORF">DC094_00630</name>
</gene>
<dbReference type="RefSeq" id="WP_116685170.1">
    <property type="nucleotide sequence ID" value="NZ_CAWNYD010000001.1"/>
</dbReference>
<protein>
    <submittedName>
        <fullName evidence="1">DUF1315 domain-containing protein</fullName>
    </submittedName>
</protein>
<evidence type="ECO:0000313" key="2">
    <source>
        <dbReference type="Proteomes" id="UP000244906"/>
    </source>
</evidence>
<reference evidence="1 2" key="1">
    <citation type="submission" date="2018-04" db="EMBL/GenBank/DDBJ databases">
        <title>Thalassorhabdus spongiae gen. nov., sp. nov., isolated from a marine sponge in South-West Iceland.</title>
        <authorList>
            <person name="Knobloch S."/>
            <person name="Daussin A."/>
            <person name="Johannsson R."/>
            <person name="Marteinsson V.T."/>
        </authorList>
    </citation>
    <scope>NUCLEOTIDE SEQUENCE [LARGE SCALE GENOMIC DNA]</scope>
    <source>
        <strain evidence="1 2">Hp12</strain>
    </source>
</reference>
<organism evidence="1 2">
    <name type="scientific">Pelagibaculum spongiae</name>
    <dbReference type="NCBI Taxonomy" id="2080658"/>
    <lineage>
        <taxon>Bacteria</taxon>
        <taxon>Pseudomonadati</taxon>
        <taxon>Pseudomonadota</taxon>
        <taxon>Gammaproteobacteria</taxon>
        <taxon>Oceanospirillales</taxon>
        <taxon>Pelagibaculum</taxon>
    </lineage>
</organism>
<dbReference type="OrthoDB" id="5616307at2"/>
<dbReference type="Proteomes" id="UP000244906">
    <property type="component" value="Unassembled WGS sequence"/>
</dbReference>
<dbReference type="Pfam" id="PF07023">
    <property type="entry name" value="DUF1315"/>
    <property type="match status" value="1"/>
</dbReference>